<sequence length="536" mass="57487">MPAIHADAPPPGLGSRLGILALLLWLGWPAVPVQAQDLVPGRSWAAAGETTFLQNCAPCHGPTGDGDGPVMVEQNLSAPGLSDPERIAQGSPADWFRTTRDGRIENLMPPWGNQLTNAQIGDVVAWIWHLSTSPDELDEGARLWATVATPLGDRDWQTLALTTNHQAWAEVVTASLGEQQHPVPTAGELRLIQRYLQSLTLTPDWTNPLRPGAGVLKGRIRQLSPGAATDPPTEVRLQAQVGETVLGTYTVPVAADDTFVLEGVEPAPRILWTAQAEQANLDFESPPVRFDELGRTPELMLDLYLPSATHGNLEVESLQLVLALSGEQLLVGQTVLVVNTLSWVFTGEAETPETLPVTARIPIDPAADEVTLADFGRTRFTAGDGFVLDSVPIYPVSGRHQAVLGYSLPWPLADQRWRQAWPYPVRHAILLIADVPGLEPEPAGFVQSGERELNGQGFTVWQAADLADGILDIGFSGPAAARTGAAGQQATATQVLPEPAYLMPRWLPAALALILLAGGGSLLLVGLRRERQGRDA</sequence>
<proteinExistence type="predicted"/>
<dbReference type="GO" id="GO:0020037">
    <property type="term" value="F:heme binding"/>
    <property type="evidence" value="ECO:0007669"/>
    <property type="project" value="InterPro"/>
</dbReference>
<protein>
    <submittedName>
        <fullName evidence="7">Cytochrome c</fullName>
    </submittedName>
</protein>
<evidence type="ECO:0000256" key="3">
    <source>
        <dbReference type="ARBA" id="ARBA00023004"/>
    </source>
</evidence>
<dbReference type="GO" id="GO:0009055">
    <property type="term" value="F:electron transfer activity"/>
    <property type="evidence" value="ECO:0007669"/>
    <property type="project" value="InterPro"/>
</dbReference>
<name>A0A6B1DSK2_9CHLR</name>
<gene>
    <name evidence="7" type="ORF">F4Y08_07660</name>
</gene>
<evidence type="ECO:0000256" key="1">
    <source>
        <dbReference type="ARBA" id="ARBA00022617"/>
    </source>
</evidence>
<dbReference type="SUPFAM" id="SSF46626">
    <property type="entry name" value="Cytochrome c"/>
    <property type="match status" value="1"/>
</dbReference>
<dbReference type="PROSITE" id="PS51007">
    <property type="entry name" value="CYTC"/>
    <property type="match status" value="1"/>
</dbReference>
<feature type="domain" description="Cytochrome c" evidence="6">
    <location>
        <begin position="43"/>
        <end position="131"/>
    </location>
</feature>
<dbReference type="Pfam" id="PF13442">
    <property type="entry name" value="Cytochrome_CBB3"/>
    <property type="match status" value="1"/>
</dbReference>
<keyword evidence="2 4" id="KW-0479">Metal-binding</keyword>
<evidence type="ECO:0000259" key="6">
    <source>
        <dbReference type="PROSITE" id="PS51007"/>
    </source>
</evidence>
<keyword evidence="1 4" id="KW-0349">Heme</keyword>
<accession>A0A6B1DSK2</accession>
<keyword evidence="5" id="KW-0812">Transmembrane</keyword>
<keyword evidence="5" id="KW-1133">Transmembrane helix</keyword>
<dbReference type="Gene3D" id="1.10.760.10">
    <property type="entry name" value="Cytochrome c-like domain"/>
    <property type="match status" value="1"/>
</dbReference>
<dbReference type="GO" id="GO:0046872">
    <property type="term" value="F:metal ion binding"/>
    <property type="evidence" value="ECO:0007669"/>
    <property type="project" value="UniProtKB-KW"/>
</dbReference>
<evidence type="ECO:0000256" key="5">
    <source>
        <dbReference type="SAM" id="Phobius"/>
    </source>
</evidence>
<keyword evidence="3 4" id="KW-0408">Iron</keyword>
<dbReference type="AlphaFoldDB" id="A0A6B1DSK2"/>
<dbReference type="InterPro" id="IPR009056">
    <property type="entry name" value="Cyt_c-like_dom"/>
</dbReference>
<reference evidence="7" key="1">
    <citation type="submission" date="2019-09" db="EMBL/GenBank/DDBJ databases">
        <title>Characterisation of the sponge microbiome using genome-centric metagenomics.</title>
        <authorList>
            <person name="Engelberts J.P."/>
            <person name="Robbins S.J."/>
            <person name="De Goeij J.M."/>
            <person name="Aranda M."/>
            <person name="Bell S.C."/>
            <person name="Webster N.S."/>
        </authorList>
    </citation>
    <scope>NUCLEOTIDE SEQUENCE</scope>
    <source>
        <strain evidence="7">SB0662_bin_9</strain>
    </source>
</reference>
<evidence type="ECO:0000256" key="4">
    <source>
        <dbReference type="PROSITE-ProRule" id="PRU00433"/>
    </source>
</evidence>
<evidence type="ECO:0000256" key="2">
    <source>
        <dbReference type="ARBA" id="ARBA00022723"/>
    </source>
</evidence>
<comment type="caution">
    <text evidence="7">The sequence shown here is derived from an EMBL/GenBank/DDBJ whole genome shotgun (WGS) entry which is preliminary data.</text>
</comment>
<keyword evidence="5" id="KW-0472">Membrane</keyword>
<evidence type="ECO:0000313" key="7">
    <source>
        <dbReference type="EMBL" id="MYD90201.1"/>
    </source>
</evidence>
<organism evidence="7">
    <name type="scientific">Caldilineaceae bacterium SB0662_bin_9</name>
    <dbReference type="NCBI Taxonomy" id="2605258"/>
    <lineage>
        <taxon>Bacteria</taxon>
        <taxon>Bacillati</taxon>
        <taxon>Chloroflexota</taxon>
        <taxon>Caldilineae</taxon>
        <taxon>Caldilineales</taxon>
        <taxon>Caldilineaceae</taxon>
    </lineage>
</organism>
<dbReference type="EMBL" id="VXPY01000052">
    <property type="protein sequence ID" value="MYD90201.1"/>
    <property type="molecule type" value="Genomic_DNA"/>
</dbReference>
<dbReference type="InterPro" id="IPR036909">
    <property type="entry name" value="Cyt_c-like_dom_sf"/>
</dbReference>
<feature type="transmembrane region" description="Helical" evidence="5">
    <location>
        <begin position="506"/>
        <end position="527"/>
    </location>
</feature>